<dbReference type="InterPro" id="IPR034660">
    <property type="entry name" value="DinB/YfiT-like"/>
</dbReference>
<dbReference type="Pfam" id="PF12867">
    <property type="entry name" value="DinB_2"/>
    <property type="match status" value="1"/>
</dbReference>
<dbReference type="Gene3D" id="1.20.120.450">
    <property type="entry name" value="dinb family like domain"/>
    <property type="match status" value="1"/>
</dbReference>
<evidence type="ECO:0000313" key="3">
    <source>
        <dbReference type="Proteomes" id="UP000320496"/>
    </source>
</evidence>
<dbReference type="OrthoDB" id="267642at2"/>
<protein>
    <submittedName>
        <fullName evidence="2">DinB superfamily protein</fullName>
    </submittedName>
</protein>
<evidence type="ECO:0000313" key="2">
    <source>
        <dbReference type="EMBL" id="QDU37051.1"/>
    </source>
</evidence>
<gene>
    <name evidence="2" type="ORF">Mal4_13540</name>
</gene>
<evidence type="ECO:0000259" key="1">
    <source>
        <dbReference type="Pfam" id="PF12867"/>
    </source>
</evidence>
<feature type="domain" description="DinB-like" evidence="1">
    <location>
        <begin position="14"/>
        <end position="146"/>
    </location>
</feature>
<proteinExistence type="predicted"/>
<organism evidence="2 3">
    <name type="scientific">Maioricimonas rarisocia</name>
    <dbReference type="NCBI Taxonomy" id="2528026"/>
    <lineage>
        <taxon>Bacteria</taxon>
        <taxon>Pseudomonadati</taxon>
        <taxon>Planctomycetota</taxon>
        <taxon>Planctomycetia</taxon>
        <taxon>Planctomycetales</taxon>
        <taxon>Planctomycetaceae</taxon>
        <taxon>Maioricimonas</taxon>
    </lineage>
</organism>
<reference evidence="2 3" key="1">
    <citation type="submission" date="2019-02" db="EMBL/GenBank/DDBJ databases">
        <title>Deep-cultivation of Planctomycetes and their phenomic and genomic characterization uncovers novel biology.</title>
        <authorList>
            <person name="Wiegand S."/>
            <person name="Jogler M."/>
            <person name="Boedeker C."/>
            <person name="Pinto D."/>
            <person name="Vollmers J."/>
            <person name="Rivas-Marin E."/>
            <person name="Kohn T."/>
            <person name="Peeters S.H."/>
            <person name="Heuer A."/>
            <person name="Rast P."/>
            <person name="Oberbeckmann S."/>
            <person name="Bunk B."/>
            <person name="Jeske O."/>
            <person name="Meyerdierks A."/>
            <person name="Storesund J.E."/>
            <person name="Kallscheuer N."/>
            <person name="Luecker S."/>
            <person name="Lage O.M."/>
            <person name="Pohl T."/>
            <person name="Merkel B.J."/>
            <person name="Hornburger P."/>
            <person name="Mueller R.-W."/>
            <person name="Bruemmer F."/>
            <person name="Labrenz M."/>
            <person name="Spormann A.M."/>
            <person name="Op den Camp H."/>
            <person name="Overmann J."/>
            <person name="Amann R."/>
            <person name="Jetten M.S.M."/>
            <person name="Mascher T."/>
            <person name="Medema M.H."/>
            <person name="Devos D.P."/>
            <person name="Kaster A.-K."/>
            <person name="Ovreas L."/>
            <person name="Rohde M."/>
            <person name="Galperin M.Y."/>
            <person name="Jogler C."/>
        </authorList>
    </citation>
    <scope>NUCLEOTIDE SEQUENCE [LARGE SCALE GENOMIC DNA]</scope>
    <source>
        <strain evidence="2 3">Mal4</strain>
    </source>
</reference>
<keyword evidence="3" id="KW-1185">Reference proteome</keyword>
<dbReference type="RefSeq" id="WP_145367729.1">
    <property type="nucleotide sequence ID" value="NZ_CP036275.1"/>
</dbReference>
<dbReference type="InterPro" id="IPR024775">
    <property type="entry name" value="DinB-like"/>
</dbReference>
<dbReference type="SUPFAM" id="SSF109854">
    <property type="entry name" value="DinB/YfiT-like putative metalloenzymes"/>
    <property type="match status" value="1"/>
</dbReference>
<dbReference type="AlphaFoldDB" id="A0A517Z3K0"/>
<dbReference type="EMBL" id="CP036275">
    <property type="protein sequence ID" value="QDU37051.1"/>
    <property type="molecule type" value="Genomic_DNA"/>
</dbReference>
<dbReference type="KEGG" id="mri:Mal4_13540"/>
<name>A0A517Z3K0_9PLAN</name>
<sequence length="160" mass="18225">MNAKDAIRMSIDMGQMVALGYLEDLQDEEMMHRPHPGCNHIKWQLGHLITSEHRMMEQAVPGTMPALPDGFDDRYTKDVASVDDPGRFDSKEELLRVFHEQRSATLEALQTIEDAKLDHETGINYAPTVAAAFELQGSHWLMHAGQWAVIRRQLGREPLY</sequence>
<accession>A0A517Z3K0</accession>
<dbReference type="Proteomes" id="UP000320496">
    <property type="component" value="Chromosome"/>
</dbReference>